<evidence type="ECO:0008006" key="4">
    <source>
        <dbReference type="Google" id="ProtNLM"/>
    </source>
</evidence>
<protein>
    <recommendedName>
        <fullName evidence="4">Secreted protein</fullName>
    </recommendedName>
</protein>
<dbReference type="AlphaFoldDB" id="A0A7C8I575"/>
<proteinExistence type="predicted"/>
<sequence>MAAGAGTLVARCSLLVAPRFLVSALHGACRDAATPGCSVARRFALLWLGPGLGEGCERRRRRRRRWRRACWSPAFALSLPRSPSRQPQRCVWQLRVRCSCFVLLCPAHSQPPLADRPGQHVCIIRW</sequence>
<dbReference type="Proteomes" id="UP000481861">
    <property type="component" value="Unassembled WGS sequence"/>
</dbReference>
<keyword evidence="1" id="KW-0732">Signal</keyword>
<reference evidence="2 3" key="1">
    <citation type="submission" date="2020-01" db="EMBL/GenBank/DDBJ databases">
        <authorList>
            <consortium name="DOE Joint Genome Institute"/>
            <person name="Haridas S."/>
            <person name="Albert R."/>
            <person name="Binder M."/>
            <person name="Bloem J."/>
            <person name="Labutti K."/>
            <person name="Salamov A."/>
            <person name="Andreopoulos B."/>
            <person name="Baker S.E."/>
            <person name="Barry K."/>
            <person name="Bills G."/>
            <person name="Bluhm B.H."/>
            <person name="Cannon C."/>
            <person name="Castanera R."/>
            <person name="Culley D.E."/>
            <person name="Daum C."/>
            <person name="Ezra D."/>
            <person name="Gonzalez J.B."/>
            <person name="Henrissat B."/>
            <person name="Kuo A."/>
            <person name="Liang C."/>
            <person name="Lipzen A."/>
            <person name="Lutzoni F."/>
            <person name="Magnuson J."/>
            <person name="Mondo S."/>
            <person name="Nolan M."/>
            <person name="Ohm R."/>
            <person name="Pangilinan J."/>
            <person name="Park H.-J.H."/>
            <person name="Ramirez L."/>
            <person name="Alfaro M."/>
            <person name="Sun H."/>
            <person name="Tritt A."/>
            <person name="Yoshinaga Y."/>
            <person name="Zwiers L.-H.L."/>
            <person name="Turgeon B.G."/>
            <person name="Goodwin S.B."/>
            <person name="Spatafora J.W."/>
            <person name="Crous P.W."/>
            <person name="Grigoriev I.V."/>
        </authorList>
    </citation>
    <scope>NUCLEOTIDE SEQUENCE [LARGE SCALE GENOMIC DNA]</scope>
    <source>
        <strain evidence="2 3">CBS 611.86</strain>
    </source>
</reference>
<evidence type="ECO:0000313" key="3">
    <source>
        <dbReference type="Proteomes" id="UP000481861"/>
    </source>
</evidence>
<dbReference type="EMBL" id="JAADJZ010000033">
    <property type="protein sequence ID" value="KAF2865430.1"/>
    <property type="molecule type" value="Genomic_DNA"/>
</dbReference>
<evidence type="ECO:0000313" key="2">
    <source>
        <dbReference type="EMBL" id="KAF2865430.1"/>
    </source>
</evidence>
<evidence type="ECO:0000256" key="1">
    <source>
        <dbReference type="SAM" id="SignalP"/>
    </source>
</evidence>
<comment type="caution">
    <text evidence="2">The sequence shown here is derived from an EMBL/GenBank/DDBJ whole genome shotgun (WGS) entry which is preliminary data.</text>
</comment>
<feature type="chain" id="PRO_5028871242" description="Secreted protein" evidence="1">
    <location>
        <begin position="25"/>
        <end position="126"/>
    </location>
</feature>
<organism evidence="2 3">
    <name type="scientific">Massariosphaeria phaeospora</name>
    <dbReference type="NCBI Taxonomy" id="100035"/>
    <lineage>
        <taxon>Eukaryota</taxon>
        <taxon>Fungi</taxon>
        <taxon>Dikarya</taxon>
        <taxon>Ascomycota</taxon>
        <taxon>Pezizomycotina</taxon>
        <taxon>Dothideomycetes</taxon>
        <taxon>Pleosporomycetidae</taxon>
        <taxon>Pleosporales</taxon>
        <taxon>Pleosporales incertae sedis</taxon>
        <taxon>Massariosphaeria</taxon>
    </lineage>
</organism>
<gene>
    <name evidence="2" type="ORF">BDV95DRAFT_253100</name>
</gene>
<keyword evidence="3" id="KW-1185">Reference proteome</keyword>
<name>A0A7C8I575_9PLEO</name>
<accession>A0A7C8I575</accession>
<feature type="signal peptide" evidence="1">
    <location>
        <begin position="1"/>
        <end position="24"/>
    </location>
</feature>